<organism evidence="1 2">
    <name type="scientific">Hymenobacter daecheongensis DSM 21074</name>
    <dbReference type="NCBI Taxonomy" id="1121955"/>
    <lineage>
        <taxon>Bacteria</taxon>
        <taxon>Pseudomonadati</taxon>
        <taxon>Bacteroidota</taxon>
        <taxon>Cytophagia</taxon>
        <taxon>Cytophagales</taxon>
        <taxon>Hymenobacteraceae</taxon>
        <taxon>Hymenobacter</taxon>
    </lineage>
</organism>
<evidence type="ECO:0000313" key="1">
    <source>
        <dbReference type="EMBL" id="SHI39174.1"/>
    </source>
</evidence>
<evidence type="ECO:0000313" key="2">
    <source>
        <dbReference type="Proteomes" id="UP000184418"/>
    </source>
</evidence>
<dbReference type="EMBL" id="FQYN01000001">
    <property type="protein sequence ID" value="SHI39174.1"/>
    <property type="molecule type" value="Genomic_DNA"/>
</dbReference>
<name>A0A1M6ARN0_9BACT</name>
<reference evidence="1 2" key="1">
    <citation type="submission" date="2016-11" db="EMBL/GenBank/DDBJ databases">
        <authorList>
            <person name="Jaros S."/>
            <person name="Januszkiewicz K."/>
            <person name="Wedrychowicz H."/>
        </authorList>
    </citation>
    <scope>NUCLEOTIDE SEQUENCE [LARGE SCALE GENOMIC DNA]</scope>
    <source>
        <strain evidence="1 2">DSM 21074</strain>
    </source>
</reference>
<dbReference type="AlphaFoldDB" id="A0A1M6ARN0"/>
<keyword evidence="2" id="KW-1185">Reference proteome</keyword>
<dbReference type="RefSeq" id="WP_073105398.1">
    <property type="nucleotide sequence ID" value="NZ_FQYN01000001.1"/>
</dbReference>
<dbReference type="Proteomes" id="UP000184418">
    <property type="component" value="Unassembled WGS sequence"/>
</dbReference>
<dbReference type="OrthoDB" id="1494556at2"/>
<gene>
    <name evidence="1" type="ORF">SAMN02745146_0741</name>
</gene>
<sequence>MKQFIFGPSDQLVVEDLKLSLTMKPSNKPSSAELLKRANHSMNGLTDAEWNSRRLSGPITKHELQAFLRKTGQLPSEDNFKQAS</sequence>
<proteinExistence type="predicted"/>
<accession>A0A1M6ARN0</accession>
<protein>
    <submittedName>
        <fullName evidence="1">Uncharacterized protein</fullName>
    </submittedName>
</protein>